<evidence type="ECO:0000256" key="4">
    <source>
        <dbReference type="ARBA" id="ARBA00022679"/>
    </source>
</evidence>
<evidence type="ECO:0000256" key="2">
    <source>
        <dbReference type="ARBA" id="ARBA00011900"/>
    </source>
</evidence>
<proteinExistence type="inferred from homology"/>
<dbReference type="PROSITE" id="PS00092">
    <property type="entry name" value="N6_MTASE"/>
    <property type="match status" value="1"/>
</dbReference>
<organism evidence="11 12">
    <name type="scientific">Sediminicoccus rosea</name>
    <dbReference type="NCBI Taxonomy" id="1225128"/>
    <lineage>
        <taxon>Bacteria</taxon>
        <taxon>Pseudomonadati</taxon>
        <taxon>Pseudomonadota</taxon>
        <taxon>Alphaproteobacteria</taxon>
        <taxon>Acetobacterales</taxon>
        <taxon>Roseomonadaceae</taxon>
        <taxon>Sediminicoccus</taxon>
    </lineage>
</organism>
<dbReference type="Proteomes" id="UP001305521">
    <property type="component" value="Chromosome"/>
</dbReference>
<dbReference type="PANTHER" id="PTHR33841">
    <property type="entry name" value="DNA METHYLTRANSFERASE YEEA-RELATED"/>
    <property type="match status" value="1"/>
</dbReference>
<dbReference type="EMBL" id="CP137852">
    <property type="protein sequence ID" value="WPB85964.1"/>
    <property type="molecule type" value="Genomic_DNA"/>
</dbReference>
<sequence>MPPTNLDAITDFPGLLTYLEEELDWPINEANFEEATFDFTPPELGLKADAVGGAIEIKQLRKLTDNQPWGVFFLNLPHKRLPQTIVRNILGRLTVKKRQASNDPSRPAFLKSDLLFITSTGAGADRRLAFAHFQDDPLGGNAATLKILGWDGDDTPRRLELTKSTLAAKLRWPNNPADTEHWRAQWSAAFTRADTRTVVRDSKAMAKALAALARRIRARATELIEAQTDNGSLVKLHAAFKEALIHDLTPAGFADTYAQTVAYGLLSTRISRASGGLTQDDVTANVAGTSPFLKEMLGQFIEAGGKKTGKAAAKLDFDELGIGEVVELLRNADMDAVLADFDRKNPDEDPVIHFYELFLKEYDAEQKVKRGVFYTPRPVVSFIVRSVDEVLRSEFHLADGLASTATWGEVIAASAARGGAKPIKLPAGAALADPFVRILDPATGTGTFLVECVDLIHKTMLAKWQRERRSAADIKALWNAYVPKHLLPRLTGFELMMAPYAIAHVKLGLKLSDTGYRFGSDARAQIYLTNALEPAQDLDMQLAFMSDALAHEAKAANDAKETRFTVVVGNPPYNSRSDNNTPWVRDIINNYKTTVRTEETQIQALSDDYVKFIALAELQIIKNNLGIAGFITNNGYLDGRIFRDLRRSLGDNLPKINIINLHGDSRKKEVAPDGGKDENVFDIQQGVSIFIGSRFGDNQSNIKYTDLWGKRGVKTKELMSSLNDMSWSILSQNYITQAFVPRDRTDLDWPKWQSAAEIFGTGNWMSDKTHFYGAGFKSQQDEFAIGFDALTVEQNIEQLTSAASTESMLRNNFELCKSNQWDFGRAKARLNKLNWRCEIRRVLFRPFDDRYTLLHPDVVTNPRLNVMQHLSGKSVAFLATRSSTEPFAVFVTNIPPAHKIVGNYDMTIAFPLWLKPQGTETRTLPNIAPIFAKRVAVLTGLAWDDCVEGPKQAALTGVLPPKPTQTAMFANRRERGESGHSFGPRDLLDWIYAVLHSPAYRSRYADYLKSDFARVPLPGSAALFEALVPIGTDLVATHLLDAEHRFGPEKLPIFADPKGIRLAGSGEARVSQAPTFQAGRVYIS</sequence>
<evidence type="ECO:0000313" key="11">
    <source>
        <dbReference type="EMBL" id="WPB85964.1"/>
    </source>
</evidence>
<reference evidence="11 12" key="1">
    <citation type="submission" date="2023-11" db="EMBL/GenBank/DDBJ databases">
        <title>Arctic aerobic anoxygenic photoheterotroph Sediminicoccus rosea KRV36 adapts its photosynthesis to long days of polar summer.</title>
        <authorList>
            <person name="Tomasch J."/>
            <person name="Kopejtka K."/>
            <person name="Bily T."/>
            <person name="Gardiner A.T."/>
            <person name="Gardian Z."/>
            <person name="Shivaramu S."/>
            <person name="Koblizek M."/>
            <person name="Engelhardt F."/>
            <person name="Kaftan D."/>
        </authorList>
    </citation>
    <scope>NUCLEOTIDE SEQUENCE [LARGE SCALE GENOMIC DNA]</scope>
    <source>
        <strain evidence="11 12">R-30</strain>
    </source>
</reference>
<comment type="catalytic activity">
    <reaction evidence="7">
        <text>a 2'-deoxyadenosine in DNA + S-adenosyl-L-methionine = an N(6)-methyl-2'-deoxyadenosine in DNA + S-adenosyl-L-homocysteine + H(+)</text>
        <dbReference type="Rhea" id="RHEA:15197"/>
        <dbReference type="Rhea" id="RHEA-COMP:12418"/>
        <dbReference type="Rhea" id="RHEA-COMP:12419"/>
        <dbReference type="ChEBI" id="CHEBI:15378"/>
        <dbReference type="ChEBI" id="CHEBI:57856"/>
        <dbReference type="ChEBI" id="CHEBI:59789"/>
        <dbReference type="ChEBI" id="CHEBI:90615"/>
        <dbReference type="ChEBI" id="CHEBI:90616"/>
        <dbReference type="EC" id="2.1.1.72"/>
    </reaction>
</comment>
<dbReference type="PRINTS" id="PR00507">
    <property type="entry name" value="N12N6MTFRASE"/>
</dbReference>
<evidence type="ECO:0000259" key="9">
    <source>
        <dbReference type="Pfam" id="PF07669"/>
    </source>
</evidence>
<keyword evidence="3" id="KW-0489">Methyltransferase</keyword>
<dbReference type="Pfam" id="PF02384">
    <property type="entry name" value="N6_Mtase"/>
    <property type="match status" value="1"/>
</dbReference>
<dbReference type="InterPro" id="IPR050953">
    <property type="entry name" value="N4_N6_ade-DNA_methylase"/>
</dbReference>
<feature type="domain" description="Type ISP restriction-modification enzyme LLaBIII C-terminal specificity" evidence="10">
    <location>
        <begin position="772"/>
        <end position="1050"/>
    </location>
</feature>
<feature type="domain" description="Type II methyltransferase M.TaqI-like" evidence="9">
    <location>
        <begin position="545"/>
        <end position="661"/>
    </location>
</feature>
<evidence type="ECO:0000259" key="8">
    <source>
        <dbReference type="Pfam" id="PF02384"/>
    </source>
</evidence>
<comment type="similarity">
    <text evidence="1">Belongs to the N(4)/N(6)-methyltransferase family.</text>
</comment>
<dbReference type="RefSeq" id="WP_318649941.1">
    <property type="nucleotide sequence ID" value="NZ_CP137852.1"/>
</dbReference>
<evidence type="ECO:0000313" key="12">
    <source>
        <dbReference type="Proteomes" id="UP001305521"/>
    </source>
</evidence>
<keyword evidence="12" id="KW-1185">Reference proteome</keyword>
<dbReference type="EC" id="2.1.1.72" evidence="2"/>
<dbReference type="InterPro" id="IPR002052">
    <property type="entry name" value="DNA_methylase_N6_adenine_CS"/>
</dbReference>
<dbReference type="Pfam" id="PF18135">
    <property type="entry name" value="Type_ISP_C"/>
    <property type="match status" value="1"/>
</dbReference>
<keyword evidence="4" id="KW-0808">Transferase</keyword>
<protein>
    <recommendedName>
        <fullName evidence="2">site-specific DNA-methyltransferase (adenine-specific)</fullName>
        <ecNumber evidence="2">2.1.1.72</ecNumber>
    </recommendedName>
</protein>
<evidence type="ECO:0000256" key="1">
    <source>
        <dbReference type="ARBA" id="ARBA00006594"/>
    </source>
</evidence>
<dbReference type="PANTHER" id="PTHR33841:SF1">
    <property type="entry name" value="DNA METHYLTRANSFERASE A"/>
    <property type="match status" value="1"/>
</dbReference>
<gene>
    <name evidence="11" type="ORF">R9Z33_03635</name>
</gene>
<dbReference type="InterPro" id="IPR041635">
    <property type="entry name" value="Type_ISP_LLaBIII_C"/>
</dbReference>
<dbReference type="SUPFAM" id="SSF53335">
    <property type="entry name" value="S-adenosyl-L-methionine-dependent methyltransferases"/>
    <property type="match status" value="1"/>
</dbReference>
<dbReference type="Pfam" id="PF07669">
    <property type="entry name" value="Eco57I"/>
    <property type="match status" value="1"/>
</dbReference>
<keyword evidence="6" id="KW-0680">Restriction system</keyword>
<name>A0ABZ0PJR2_9PROT</name>
<dbReference type="InterPro" id="IPR003356">
    <property type="entry name" value="DNA_methylase_A-5"/>
</dbReference>
<evidence type="ECO:0000256" key="3">
    <source>
        <dbReference type="ARBA" id="ARBA00022603"/>
    </source>
</evidence>
<feature type="domain" description="DNA methylase adenine-specific" evidence="8">
    <location>
        <begin position="349"/>
        <end position="391"/>
    </location>
</feature>
<accession>A0ABZ0PJR2</accession>
<dbReference type="InterPro" id="IPR011639">
    <property type="entry name" value="MethylTrfase_TaqI-like_dom"/>
</dbReference>
<evidence type="ECO:0000256" key="7">
    <source>
        <dbReference type="ARBA" id="ARBA00047942"/>
    </source>
</evidence>
<evidence type="ECO:0000256" key="6">
    <source>
        <dbReference type="ARBA" id="ARBA00022747"/>
    </source>
</evidence>
<keyword evidence="5" id="KW-0949">S-adenosyl-L-methionine</keyword>
<dbReference type="Gene3D" id="3.40.50.150">
    <property type="entry name" value="Vaccinia Virus protein VP39"/>
    <property type="match status" value="1"/>
</dbReference>
<evidence type="ECO:0000259" key="10">
    <source>
        <dbReference type="Pfam" id="PF18135"/>
    </source>
</evidence>
<dbReference type="InterPro" id="IPR029063">
    <property type="entry name" value="SAM-dependent_MTases_sf"/>
</dbReference>
<evidence type="ECO:0000256" key="5">
    <source>
        <dbReference type="ARBA" id="ARBA00022691"/>
    </source>
</evidence>